<dbReference type="EMBL" id="QCYY01002324">
    <property type="protein sequence ID" value="ROT71234.1"/>
    <property type="molecule type" value="Genomic_DNA"/>
</dbReference>
<dbReference type="EC" id="3.1.1.47" evidence="1 5"/>
<dbReference type="SUPFAM" id="SSF53474">
    <property type="entry name" value="alpha/beta-Hydrolases"/>
    <property type="match status" value="1"/>
</dbReference>
<feature type="active site" description="Nucleophile" evidence="6">
    <location>
        <position position="231"/>
    </location>
</feature>
<evidence type="ECO:0000256" key="3">
    <source>
        <dbReference type="ARBA" id="ARBA00022963"/>
    </source>
</evidence>
<dbReference type="Gene3D" id="3.40.50.1820">
    <property type="entry name" value="alpha/beta hydrolase"/>
    <property type="match status" value="1"/>
</dbReference>
<keyword evidence="3 5" id="KW-0442">Lipid degradation</keyword>
<evidence type="ECO:0000313" key="8">
    <source>
        <dbReference type="Proteomes" id="UP000283509"/>
    </source>
</evidence>
<dbReference type="InterPro" id="IPR016715">
    <property type="entry name" value="PAF_acetylhydro_eukaryote"/>
</dbReference>
<dbReference type="GO" id="GO:0003847">
    <property type="term" value="F:1-alkyl-2-acetylglycerophosphocholine esterase activity"/>
    <property type="evidence" value="ECO:0007669"/>
    <property type="project" value="UniProtKB-UniRule"/>
</dbReference>
<gene>
    <name evidence="7" type="ORF">C7M84_010443</name>
</gene>
<dbReference type="PIRSF" id="PIRSF018169">
    <property type="entry name" value="PAF_acetylhydrolase"/>
    <property type="match status" value="1"/>
</dbReference>
<comment type="caution">
    <text evidence="7">The sequence shown here is derived from an EMBL/GenBank/DDBJ whole genome shotgun (WGS) entry which is preliminary data.</text>
</comment>
<dbReference type="PANTHER" id="PTHR10272:SF0">
    <property type="entry name" value="PLATELET-ACTIVATING FACTOR ACETYLHYDROLASE"/>
    <property type="match status" value="1"/>
</dbReference>
<keyword evidence="2 5" id="KW-0378">Hydrolase</keyword>
<reference evidence="7 8" key="2">
    <citation type="submission" date="2019-01" db="EMBL/GenBank/DDBJ databases">
        <title>The decoding of complex shrimp genome reveals the adaptation for benthos swimmer, frequently molting mechanism and breeding impact on genome.</title>
        <authorList>
            <person name="Sun Y."/>
            <person name="Gao Y."/>
            <person name="Yu Y."/>
        </authorList>
    </citation>
    <scope>NUCLEOTIDE SEQUENCE [LARGE SCALE GENOMIC DNA]</scope>
    <source>
        <tissue evidence="7">Muscle</tissue>
    </source>
</reference>
<comment type="catalytic activity">
    <reaction evidence="5">
        <text>a 1-O-alkyl-2-acetyl-sn-glycero-3-phosphocholine + H2O = a 1-O-alkyl-sn-glycero-3-phosphocholine + acetate + H(+)</text>
        <dbReference type="Rhea" id="RHEA:17777"/>
        <dbReference type="ChEBI" id="CHEBI:15377"/>
        <dbReference type="ChEBI" id="CHEBI:15378"/>
        <dbReference type="ChEBI" id="CHEBI:30089"/>
        <dbReference type="ChEBI" id="CHEBI:30909"/>
        <dbReference type="ChEBI" id="CHEBI:36707"/>
        <dbReference type="EC" id="3.1.1.47"/>
    </reaction>
</comment>
<dbReference type="GO" id="GO:0016042">
    <property type="term" value="P:lipid catabolic process"/>
    <property type="evidence" value="ECO:0007669"/>
    <property type="project" value="UniProtKB-KW"/>
</dbReference>
<keyword evidence="4 5" id="KW-0443">Lipid metabolism</keyword>
<evidence type="ECO:0000256" key="5">
    <source>
        <dbReference type="PIRNR" id="PIRNR018169"/>
    </source>
</evidence>
<evidence type="ECO:0000256" key="1">
    <source>
        <dbReference type="ARBA" id="ARBA00013201"/>
    </source>
</evidence>
<feature type="active site" description="Charge relay system" evidence="6">
    <location>
        <position position="254"/>
    </location>
</feature>
<dbReference type="STRING" id="6689.A0A423T444"/>
<dbReference type="InterPro" id="IPR029058">
    <property type="entry name" value="AB_hydrolase_fold"/>
</dbReference>
<feature type="active site" description="Charge relay system" evidence="6">
    <location>
        <position position="310"/>
    </location>
</feature>
<evidence type="ECO:0000256" key="4">
    <source>
        <dbReference type="ARBA" id="ARBA00023098"/>
    </source>
</evidence>
<dbReference type="PANTHER" id="PTHR10272">
    <property type="entry name" value="PLATELET-ACTIVATING FACTOR ACETYLHYDROLASE"/>
    <property type="match status" value="1"/>
</dbReference>
<evidence type="ECO:0000313" key="7">
    <source>
        <dbReference type="EMBL" id="ROT71234.1"/>
    </source>
</evidence>
<dbReference type="Proteomes" id="UP000283509">
    <property type="component" value="Unassembled WGS sequence"/>
</dbReference>
<proteinExistence type="predicted"/>
<name>A0A423T444_PENVA</name>
<organism evidence="7 8">
    <name type="scientific">Penaeus vannamei</name>
    <name type="common">Whiteleg shrimp</name>
    <name type="synonym">Litopenaeus vannamei</name>
    <dbReference type="NCBI Taxonomy" id="6689"/>
    <lineage>
        <taxon>Eukaryota</taxon>
        <taxon>Metazoa</taxon>
        <taxon>Ecdysozoa</taxon>
        <taxon>Arthropoda</taxon>
        <taxon>Crustacea</taxon>
        <taxon>Multicrustacea</taxon>
        <taxon>Malacostraca</taxon>
        <taxon>Eumalacostraca</taxon>
        <taxon>Eucarida</taxon>
        <taxon>Decapoda</taxon>
        <taxon>Dendrobranchiata</taxon>
        <taxon>Penaeoidea</taxon>
        <taxon>Penaeidae</taxon>
        <taxon>Penaeus</taxon>
    </lineage>
</organism>
<dbReference type="AlphaFoldDB" id="A0A423T444"/>
<accession>A0A423T444</accession>
<keyword evidence="8" id="KW-1185">Reference proteome</keyword>
<protein>
    <recommendedName>
        <fullName evidence="1 5">1-alkyl-2-acetylglycerophosphocholine esterase</fullName>
        <ecNumber evidence="1 5">3.1.1.47</ecNumber>
    </recommendedName>
</protein>
<dbReference type="Pfam" id="PF03403">
    <property type="entry name" value="PAF-AH_p_II"/>
    <property type="match status" value="1"/>
</dbReference>
<dbReference type="OrthoDB" id="2363873at2759"/>
<evidence type="ECO:0000256" key="6">
    <source>
        <dbReference type="PIRSR" id="PIRSR018169-1"/>
    </source>
</evidence>
<evidence type="ECO:0000256" key="2">
    <source>
        <dbReference type="ARBA" id="ARBA00022801"/>
    </source>
</evidence>
<reference evidence="7 8" key="1">
    <citation type="submission" date="2018-04" db="EMBL/GenBank/DDBJ databases">
        <authorList>
            <person name="Zhang X."/>
            <person name="Yuan J."/>
            <person name="Li F."/>
            <person name="Xiang J."/>
        </authorList>
    </citation>
    <scope>NUCLEOTIDE SEQUENCE [LARGE SCALE GENOMIC DNA]</scope>
    <source>
        <tissue evidence="7">Muscle</tissue>
    </source>
</reference>
<sequence length="397" mass="43814">MTSNFYQKWALHTPVPQGPHVVGCADILVGKTAEGTLMRLFYPSKVKDLQSQKENWTPWHLGDEYTRGLATFIAPAIPSLFSMLFNWQTGSATTAAVWEPPMAEGKFPIVVFAHGLGANRSIYSTVCSELASHGFAVAAIEHRDSSACASFTINDKGEKEFILFKALTPGTKEYELRNSQLKVRVKEGIRALDVLEKLNKGGVKNDLPSTFDLEQLAGRLDLSKPIMAGHSFGGATTLCILAEDKRFTMGVALDPWMFPIKVDIDTLAPKITQPLLCINTEAFQAEANMNAMRKLNLDTTTFVTIKGTVHQNQCDTPYLVGPIGRIFAGASSPLDPLMANDINNRIMINYICKQLGMKPEFCNQYEAYLENHKDKVVHGLHGTGKGMLGWDPGYNRI</sequence>